<dbReference type="HOGENOM" id="CLU_2237472_0_0_1"/>
<organism evidence="1 2">
    <name type="scientific">Penicillium rubens (strain ATCC 28089 / DSM 1075 / NRRL 1951 / Wisconsin 54-1255)</name>
    <name type="common">Penicillium chrysogenum</name>
    <dbReference type="NCBI Taxonomy" id="500485"/>
    <lineage>
        <taxon>Eukaryota</taxon>
        <taxon>Fungi</taxon>
        <taxon>Dikarya</taxon>
        <taxon>Ascomycota</taxon>
        <taxon>Pezizomycotina</taxon>
        <taxon>Eurotiomycetes</taxon>
        <taxon>Eurotiomycetidae</taxon>
        <taxon>Eurotiales</taxon>
        <taxon>Aspergillaceae</taxon>
        <taxon>Penicillium</taxon>
        <taxon>Penicillium chrysogenum species complex</taxon>
    </lineage>
</organism>
<dbReference type="VEuPathDB" id="FungiDB:PCH_Pc16g05000"/>
<evidence type="ECO:0000313" key="2">
    <source>
        <dbReference type="Proteomes" id="UP000000724"/>
    </source>
</evidence>
<protein>
    <submittedName>
        <fullName evidence="1">Uncharacterized protein</fullName>
    </submittedName>
</protein>
<accession>B6H9B0</accession>
<reference evidence="1 2" key="1">
    <citation type="journal article" date="2008" name="Nat. Biotechnol.">
        <title>Genome sequencing and analysis of the filamentous fungus Penicillium chrysogenum.</title>
        <authorList>
            <person name="van den Berg M.A."/>
            <person name="Albang R."/>
            <person name="Albermann K."/>
            <person name="Badger J.H."/>
            <person name="Daran J.-M."/>
            <person name="Driessen A.J.M."/>
            <person name="Garcia-Estrada C."/>
            <person name="Fedorova N.D."/>
            <person name="Harris D.M."/>
            <person name="Heijne W.H.M."/>
            <person name="Joardar V.S."/>
            <person name="Kiel J.A.K.W."/>
            <person name="Kovalchuk A."/>
            <person name="Martin J.F."/>
            <person name="Nierman W.C."/>
            <person name="Nijland J.G."/>
            <person name="Pronk J.T."/>
            <person name="Roubos J.A."/>
            <person name="van der Klei I.J."/>
            <person name="van Peij N.N.M.E."/>
            <person name="Veenhuis M."/>
            <person name="von Doehren H."/>
            <person name="Wagner C."/>
            <person name="Wortman J.R."/>
            <person name="Bovenberg R.A.L."/>
        </authorList>
    </citation>
    <scope>NUCLEOTIDE SEQUENCE [LARGE SCALE GENOMIC DNA]</scope>
    <source>
        <strain evidence="2">ATCC 28089 / DSM 1075 / NRRL 1951 / Wisconsin 54-1255</strain>
    </source>
</reference>
<proteinExistence type="predicted"/>
<dbReference type="AlphaFoldDB" id="B6H9B0"/>
<evidence type="ECO:0000313" key="1">
    <source>
        <dbReference type="EMBL" id="CAP93170.1"/>
    </source>
</evidence>
<dbReference type="EMBL" id="AM920431">
    <property type="protein sequence ID" value="CAP93170.1"/>
    <property type="molecule type" value="Genomic_DNA"/>
</dbReference>
<gene>
    <name evidence="1" type="ORF">Pc16g05000</name>
    <name evidence="1" type="ORF">PCH_Pc16g05000</name>
</gene>
<keyword evidence="2" id="KW-1185">Reference proteome</keyword>
<name>B6H9B0_PENRW</name>
<sequence>MRGTADQAKLQSSDPLEPIWERCSTSSDEYASLLVSTKDLVFGASWPAYYDETSEALTTCIASLSPPFLLSGMDTLIYYCTRHIFLAHAAFYMLTCFNPSAEYEV</sequence>
<dbReference type="Proteomes" id="UP000000724">
    <property type="component" value="Contig Pc00c16"/>
</dbReference>